<dbReference type="PANTHER" id="PTHR33018:SF34">
    <property type="entry name" value="OS02G0472350 PROTEIN"/>
    <property type="match status" value="1"/>
</dbReference>
<feature type="domain" description="DUF4216" evidence="5">
    <location>
        <begin position="29"/>
        <end position="89"/>
    </location>
</feature>
<dbReference type="Pfam" id="PF26133">
    <property type="entry name" value="DUF8039"/>
    <property type="match status" value="1"/>
</dbReference>
<keyword evidence="3" id="KW-0378">Hydrolase</keyword>
<feature type="domain" description="Ubiquitin-like protease family profile" evidence="4">
    <location>
        <begin position="555"/>
        <end position="675"/>
    </location>
</feature>
<keyword evidence="2" id="KW-0645">Protease</keyword>
<evidence type="ECO:0000259" key="5">
    <source>
        <dbReference type="Pfam" id="PF13952"/>
    </source>
</evidence>
<dbReference type="Pfam" id="PF02902">
    <property type="entry name" value="Peptidase_C48"/>
    <property type="match status" value="1"/>
</dbReference>
<evidence type="ECO:0000256" key="2">
    <source>
        <dbReference type="ARBA" id="ARBA00022670"/>
    </source>
</evidence>
<evidence type="ECO:0000259" key="6">
    <source>
        <dbReference type="Pfam" id="PF26133"/>
    </source>
</evidence>
<reference evidence="7 8" key="1">
    <citation type="journal article" date="2021" name="Nat. Commun.">
        <title>Incipient diploidization of the medicinal plant Perilla within 10,000 years.</title>
        <authorList>
            <person name="Zhang Y."/>
            <person name="Shen Q."/>
            <person name="Leng L."/>
            <person name="Zhang D."/>
            <person name="Chen S."/>
            <person name="Shi Y."/>
            <person name="Ning Z."/>
            <person name="Chen S."/>
        </authorList>
    </citation>
    <scope>NUCLEOTIDE SEQUENCE [LARGE SCALE GENOMIC DNA]</scope>
    <source>
        <strain evidence="8">cv. PC099</strain>
    </source>
</reference>
<feature type="domain" description="DUF8039" evidence="6">
    <location>
        <begin position="430"/>
        <end position="500"/>
    </location>
</feature>
<dbReference type="GO" id="GO:0008234">
    <property type="term" value="F:cysteine-type peptidase activity"/>
    <property type="evidence" value="ECO:0007669"/>
    <property type="project" value="InterPro"/>
</dbReference>
<proteinExistence type="inferred from homology"/>
<dbReference type="PANTHER" id="PTHR33018">
    <property type="entry name" value="OS10G0338966 PROTEIN-RELATED"/>
    <property type="match status" value="1"/>
</dbReference>
<organism evidence="7 8">
    <name type="scientific">Perilla frutescens var. hirtella</name>
    <name type="common">Perilla citriodora</name>
    <name type="synonym">Perilla setoyensis</name>
    <dbReference type="NCBI Taxonomy" id="608512"/>
    <lineage>
        <taxon>Eukaryota</taxon>
        <taxon>Viridiplantae</taxon>
        <taxon>Streptophyta</taxon>
        <taxon>Embryophyta</taxon>
        <taxon>Tracheophyta</taxon>
        <taxon>Spermatophyta</taxon>
        <taxon>Magnoliopsida</taxon>
        <taxon>eudicotyledons</taxon>
        <taxon>Gunneridae</taxon>
        <taxon>Pentapetalae</taxon>
        <taxon>asterids</taxon>
        <taxon>lamiids</taxon>
        <taxon>Lamiales</taxon>
        <taxon>Lamiaceae</taxon>
        <taxon>Nepetoideae</taxon>
        <taxon>Elsholtzieae</taxon>
        <taxon>Perilla</taxon>
    </lineage>
</organism>
<name>A0AAD4PBT4_PERFH</name>
<evidence type="ECO:0008006" key="9">
    <source>
        <dbReference type="Google" id="ProtNLM"/>
    </source>
</evidence>
<evidence type="ECO:0000313" key="7">
    <source>
        <dbReference type="EMBL" id="KAH6833591.1"/>
    </source>
</evidence>
<comment type="caution">
    <text evidence="7">The sequence shown here is derived from an EMBL/GenBank/DDBJ whole genome shotgun (WGS) entry which is preliminary data.</text>
</comment>
<gene>
    <name evidence="7" type="ORF">C2S53_005395</name>
</gene>
<sequence length="683" mass="78799">MQVSSAKDKNPIESNMKYYGIIDEIWAFDYHIFQVIMFKCTWVDDNNGVEHDDLGYALVNLTKVGYKTDSFILGSHATQVFYVEDPEDPEKSVVLTIPSKEYTEYINDDELGEILIHHPCFTFLCLNRFVKNMDESKTNDIGMESKDTQLTKSTRGNVNLGRLSSRRVKGIKQVVDFNKHGQPIGQVGTEMQSYIGMLARKEVKITYKSWKVVPNEVKDTIWELVNLAYTVDPKWKTGCLESANTKWRQWKTTVFNKFNEPYKNDTDKLKLPPPKSNIFQEDWSQFIISRMFDEFKDEYIRQKENGEFKSQDRYEDLLTQVLEKSEHPGHVRAIGRSVTPTTYFNHPRERRQGIYKDHLQELLDAKKLIKEQDLCISELKTNMGEAYARLGKLEAMFLSMSPMDKVQDEKGSCSVMLQHSKGKSVALIAESTNDVIAYGTIVSVDEKTLHGRSMPKNCYRVSIDEAIDPNASLPFPIPDVCDNVGDAIGTHVAWPYSLVVAQDKMVHSYAQHVLANGKGVFIDLDDGVFGHQCDFYVHFEDINPFCLLEPISGNCILVYICEHWILTVIEPHKEVVYLLDLLSHRIRDDWRYVVNIAMRLFNASLGKKGKTQPTWEIIKGPRQPDNKQCGYYVMRYMREIVQEFKANDVNSIRSLFEEKGVYSQEDIDEVRSEWAHCLQDHVQ</sequence>
<dbReference type="Proteomes" id="UP001190926">
    <property type="component" value="Unassembled WGS sequence"/>
</dbReference>
<dbReference type="InterPro" id="IPR003653">
    <property type="entry name" value="Peptidase_C48_C"/>
</dbReference>
<dbReference type="InterPro" id="IPR025312">
    <property type="entry name" value="DUF4216"/>
</dbReference>
<dbReference type="Gene3D" id="3.40.395.10">
    <property type="entry name" value="Adenoviral Proteinase, Chain A"/>
    <property type="match status" value="1"/>
</dbReference>
<dbReference type="AlphaFoldDB" id="A0AAD4PBT4"/>
<dbReference type="Pfam" id="PF13952">
    <property type="entry name" value="DUF4216"/>
    <property type="match status" value="1"/>
</dbReference>
<dbReference type="InterPro" id="IPR038765">
    <property type="entry name" value="Papain-like_cys_pep_sf"/>
</dbReference>
<dbReference type="SUPFAM" id="SSF54001">
    <property type="entry name" value="Cysteine proteinases"/>
    <property type="match status" value="1"/>
</dbReference>
<dbReference type="GO" id="GO:0006508">
    <property type="term" value="P:proteolysis"/>
    <property type="evidence" value="ECO:0007669"/>
    <property type="project" value="UniProtKB-KW"/>
</dbReference>
<keyword evidence="8" id="KW-1185">Reference proteome</keyword>
<dbReference type="EMBL" id="SDAM02000057">
    <property type="protein sequence ID" value="KAH6833591.1"/>
    <property type="molecule type" value="Genomic_DNA"/>
</dbReference>
<accession>A0AAD4PBT4</accession>
<evidence type="ECO:0000256" key="3">
    <source>
        <dbReference type="ARBA" id="ARBA00022801"/>
    </source>
</evidence>
<evidence type="ECO:0000259" key="4">
    <source>
        <dbReference type="Pfam" id="PF02902"/>
    </source>
</evidence>
<evidence type="ECO:0000256" key="1">
    <source>
        <dbReference type="ARBA" id="ARBA00005234"/>
    </source>
</evidence>
<dbReference type="InterPro" id="IPR058352">
    <property type="entry name" value="DUF8039"/>
</dbReference>
<comment type="similarity">
    <text evidence="1">Belongs to the peptidase C48 family.</text>
</comment>
<protein>
    <recommendedName>
        <fullName evidence="9">Ubiquitin-like protease family profile domain-containing protein</fullName>
    </recommendedName>
</protein>
<evidence type="ECO:0000313" key="8">
    <source>
        <dbReference type="Proteomes" id="UP001190926"/>
    </source>
</evidence>